<dbReference type="InterPro" id="IPR019700">
    <property type="entry name" value="Sigma-G_inhibitor_Gin"/>
</dbReference>
<evidence type="ECO:0000313" key="1">
    <source>
        <dbReference type="EMBL" id="MCU9594307.1"/>
    </source>
</evidence>
<accession>A0ABT2WF39</accession>
<protein>
    <submittedName>
        <fullName evidence="1">Sigma factor G inhibitor Gin</fullName>
    </submittedName>
</protein>
<evidence type="ECO:0000313" key="2">
    <source>
        <dbReference type="Proteomes" id="UP001208656"/>
    </source>
</evidence>
<proteinExistence type="predicted"/>
<comment type="caution">
    <text evidence="1">The sequence shown here is derived from an EMBL/GenBank/DDBJ whole genome shotgun (WGS) entry which is preliminary data.</text>
</comment>
<organism evidence="1 2">
    <name type="scientific">Pallidibacillus thermolactis</name>
    <dbReference type="NCBI Taxonomy" id="251051"/>
    <lineage>
        <taxon>Bacteria</taxon>
        <taxon>Bacillati</taxon>
        <taxon>Bacillota</taxon>
        <taxon>Bacilli</taxon>
        <taxon>Bacillales</taxon>
        <taxon>Bacillaceae</taxon>
        <taxon>Pallidibacillus</taxon>
    </lineage>
</organism>
<dbReference type="Proteomes" id="UP001208656">
    <property type="component" value="Unassembled WGS sequence"/>
</dbReference>
<dbReference type="Pfam" id="PF10764">
    <property type="entry name" value="Gin"/>
    <property type="match status" value="1"/>
</dbReference>
<keyword evidence="2" id="KW-1185">Reference proteome</keyword>
<gene>
    <name evidence="1" type="ORF">OEV82_07550</name>
</gene>
<dbReference type="RefSeq" id="WP_173659489.1">
    <property type="nucleotide sequence ID" value="NZ_JAOUSE010000018.1"/>
</dbReference>
<name>A0ABT2WF39_9BACI</name>
<sequence length="62" mass="7316">MTGVKKCIICENEKRQGYYILSSFICKECEEKIVQTETNEQAYMFFVKQLGKINSKQNIYHS</sequence>
<reference evidence="1 2" key="1">
    <citation type="submission" date="2022-10" db="EMBL/GenBank/DDBJ databases">
        <title>Description of Fervidibacillus gen. nov. in the family Fervidibacillaceae fam. nov. with two species, Fervidibacillus albus sp. nov., and Fervidibacillus halotolerans sp. nov., isolated from tidal flat sediments.</title>
        <authorList>
            <person name="Kwon K.K."/>
            <person name="Yang S.-H."/>
        </authorList>
    </citation>
    <scope>NUCLEOTIDE SEQUENCE [LARGE SCALE GENOMIC DNA]</scope>
    <source>
        <strain evidence="1 2">DSM 23332</strain>
    </source>
</reference>
<dbReference type="EMBL" id="JAOUSE010000018">
    <property type="protein sequence ID" value="MCU9594307.1"/>
    <property type="molecule type" value="Genomic_DNA"/>
</dbReference>